<dbReference type="InterPro" id="IPR046068">
    <property type="entry name" value="DUF6026"/>
</dbReference>
<sequence>MGTVLPALAPQTLYVTIRRDELRTLKEEREQLQKKVAHLSSMLQQSQLSAPGKMLQA</sequence>
<evidence type="ECO:0000313" key="2">
    <source>
        <dbReference type="EMBL" id="KPW10811.1"/>
    </source>
</evidence>
<evidence type="ECO:0000313" key="3">
    <source>
        <dbReference type="Proteomes" id="UP000050297"/>
    </source>
</evidence>
<dbReference type="PATRIC" id="fig|199198.4.peg.5149"/>
<gene>
    <name evidence="2" type="ORF">ALO91_02566</name>
</gene>
<reference evidence="2 3" key="1">
    <citation type="submission" date="2015-09" db="EMBL/GenBank/DDBJ databases">
        <title>Genome announcement of multiple Pseudomonas syringae strains.</title>
        <authorList>
            <person name="Thakur S."/>
            <person name="Wang P.W."/>
            <person name="Gong Y."/>
            <person name="Weir B.S."/>
            <person name="Guttman D.S."/>
        </authorList>
    </citation>
    <scope>NUCLEOTIDE SEQUENCE [LARGE SCALE GENOMIC DNA]</scope>
    <source>
        <strain evidence="2 3">ICMP2802</strain>
    </source>
</reference>
<keyword evidence="1" id="KW-0175">Coiled coil</keyword>
<name>A0A0L8IZ91_PSESX</name>
<dbReference type="Pfam" id="PF19491">
    <property type="entry name" value="DUF6026"/>
    <property type="match status" value="1"/>
</dbReference>
<evidence type="ECO:0008006" key="4">
    <source>
        <dbReference type="Google" id="ProtNLM"/>
    </source>
</evidence>
<comment type="caution">
    <text evidence="2">The sequence shown here is derived from an EMBL/GenBank/DDBJ whole genome shotgun (WGS) entry which is preliminary data.</text>
</comment>
<proteinExistence type="predicted"/>
<dbReference type="GeneID" id="65074332"/>
<dbReference type="Proteomes" id="UP000050297">
    <property type="component" value="Unassembled WGS sequence"/>
</dbReference>
<feature type="coiled-coil region" evidence="1">
    <location>
        <begin position="15"/>
        <end position="42"/>
    </location>
</feature>
<organism evidence="2 3">
    <name type="scientific">Pseudomonas syringae pv. aceris</name>
    <dbReference type="NCBI Taxonomy" id="199198"/>
    <lineage>
        <taxon>Bacteria</taxon>
        <taxon>Pseudomonadati</taxon>
        <taxon>Pseudomonadota</taxon>
        <taxon>Gammaproteobacteria</taxon>
        <taxon>Pseudomonadales</taxon>
        <taxon>Pseudomonadaceae</taxon>
        <taxon>Pseudomonas</taxon>
        <taxon>Pseudomonas syringae</taxon>
    </lineage>
</organism>
<dbReference type="EMBL" id="LJPM01000541">
    <property type="protein sequence ID" value="KPW10811.1"/>
    <property type="molecule type" value="Genomic_DNA"/>
</dbReference>
<dbReference type="RefSeq" id="WP_003400675.1">
    <property type="nucleotide sequence ID" value="NZ_LGAR01000011.1"/>
</dbReference>
<dbReference type="AlphaFoldDB" id="A0A0L8IZ91"/>
<accession>A0A0L8IZ91</accession>
<protein>
    <recommendedName>
        <fullName evidence="4">Amino acid adenylation</fullName>
    </recommendedName>
</protein>
<evidence type="ECO:0000256" key="1">
    <source>
        <dbReference type="SAM" id="Coils"/>
    </source>
</evidence>